<feature type="region of interest" description="Disordered" evidence="1">
    <location>
        <begin position="125"/>
        <end position="189"/>
    </location>
</feature>
<keyword evidence="3" id="KW-1185">Reference proteome</keyword>
<proteinExistence type="predicted"/>
<evidence type="ECO:0000313" key="3">
    <source>
        <dbReference type="Proteomes" id="UP001176941"/>
    </source>
</evidence>
<evidence type="ECO:0000256" key="1">
    <source>
        <dbReference type="SAM" id="MobiDB-lite"/>
    </source>
</evidence>
<protein>
    <submittedName>
        <fullName evidence="2">Uncharacterized protein</fullName>
    </submittedName>
</protein>
<dbReference type="EMBL" id="OX459947">
    <property type="protein sequence ID" value="CAI9154220.1"/>
    <property type="molecule type" value="Genomic_DNA"/>
</dbReference>
<gene>
    <name evidence="2" type="ORF">MRATA1EN1_LOCUS3182</name>
</gene>
<name>A0ABN8XZT8_RANTA</name>
<sequence>MDTCYHIQIATSPSISLLLDTGAPGSSGANFLYLLCSWEHVSQPLQPWHKPSSLRCSYISCCNLELQAAKKKTSESGKVAKKTAQGAERGLYTPKKTNLPLFFQPQRIFQLFYILLSCENEAQHQDGYGSRPRVTNDEGPVGKPFSPPFSGHQEWKQLRSSEPSAAHPPRPHPSSLAHTSSCPLDTPPSGRTPAFCSMPALLPNFSFS</sequence>
<evidence type="ECO:0000313" key="2">
    <source>
        <dbReference type="EMBL" id="CAI9154220.1"/>
    </source>
</evidence>
<reference evidence="2" key="1">
    <citation type="submission" date="2023-04" db="EMBL/GenBank/DDBJ databases">
        <authorList>
            <consortium name="ELIXIR-Norway"/>
        </authorList>
    </citation>
    <scope>NUCLEOTIDE SEQUENCE [LARGE SCALE GENOMIC DNA]</scope>
</reference>
<accession>A0ABN8XZT8</accession>
<organism evidence="2 3">
    <name type="scientific">Rangifer tarandus platyrhynchus</name>
    <name type="common">Svalbard reindeer</name>
    <dbReference type="NCBI Taxonomy" id="3082113"/>
    <lineage>
        <taxon>Eukaryota</taxon>
        <taxon>Metazoa</taxon>
        <taxon>Chordata</taxon>
        <taxon>Craniata</taxon>
        <taxon>Vertebrata</taxon>
        <taxon>Euteleostomi</taxon>
        <taxon>Mammalia</taxon>
        <taxon>Eutheria</taxon>
        <taxon>Laurasiatheria</taxon>
        <taxon>Artiodactyla</taxon>
        <taxon>Ruminantia</taxon>
        <taxon>Pecora</taxon>
        <taxon>Cervidae</taxon>
        <taxon>Odocoileinae</taxon>
        <taxon>Rangifer</taxon>
    </lineage>
</organism>
<dbReference type="Proteomes" id="UP001176941">
    <property type="component" value="Chromosome 11"/>
</dbReference>